<dbReference type="InterPro" id="IPR053151">
    <property type="entry name" value="RNase_H-like"/>
</dbReference>
<comment type="caution">
    <text evidence="3">The sequence shown here is derived from an EMBL/GenBank/DDBJ whole genome shotgun (WGS) entry which is preliminary data.</text>
</comment>
<accession>A0A445E9W0</accession>
<name>A0A445E9W0_ARAHY</name>
<dbReference type="CDD" id="cd06222">
    <property type="entry name" value="RNase_H_like"/>
    <property type="match status" value="1"/>
</dbReference>
<feature type="domain" description="Reverse transcriptase zinc-binding" evidence="2">
    <location>
        <begin position="2"/>
        <end position="52"/>
    </location>
</feature>
<reference evidence="3 4" key="1">
    <citation type="submission" date="2019-01" db="EMBL/GenBank/DDBJ databases">
        <title>Sequencing of cultivated peanut Arachis hypogaea provides insights into genome evolution and oil improvement.</title>
        <authorList>
            <person name="Chen X."/>
        </authorList>
    </citation>
    <scope>NUCLEOTIDE SEQUENCE [LARGE SCALE GENOMIC DNA]</scope>
    <source>
        <strain evidence="4">cv. Fuhuasheng</strain>
        <tissue evidence="3">Leaves</tissue>
    </source>
</reference>
<dbReference type="GO" id="GO:0004523">
    <property type="term" value="F:RNA-DNA hybrid ribonuclease activity"/>
    <property type="evidence" value="ECO:0007669"/>
    <property type="project" value="InterPro"/>
</dbReference>
<dbReference type="PANTHER" id="PTHR47723">
    <property type="entry name" value="OS05G0353850 PROTEIN"/>
    <property type="match status" value="1"/>
</dbReference>
<dbReference type="Pfam" id="PF13456">
    <property type="entry name" value="RVT_3"/>
    <property type="match status" value="1"/>
</dbReference>
<feature type="domain" description="RNase H type-1" evidence="1">
    <location>
        <begin position="162"/>
        <end position="282"/>
    </location>
</feature>
<evidence type="ECO:0000259" key="1">
    <source>
        <dbReference type="Pfam" id="PF13456"/>
    </source>
</evidence>
<evidence type="ECO:0000313" key="4">
    <source>
        <dbReference type="Proteomes" id="UP000289738"/>
    </source>
</evidence>
<dbReference type="GO" id="GO:0003676">
    <property type="term" value="F:nucleic acid binding"/>
    <property type="evidence" value="ECO:0007669"/>
    <property type="project" value="InterPro"/>
</dbReference>
<evidence type="ECO:0000259" key="2">
    <source>
        <dbReference type="Pfam" id="PF13966"/>
    </source>
</evidence>
<dbReference type="InterPro" id="IPR012337">
    <property type="entry name" value="RNaseH-like_sf"/>
</dbReference>
<dbReference type="InterPro" id="IPR002156">
    <property type="entry name" value="RNaseH_domain"/>
</dbReference>
<dbReference type="AlphaFoldDB" id="A0A445E9W0"/>
<organism evidence="3 4">
    <name type="scientific">Arachis hypogaea</name>
    <name type="common">Peanut</name>
    <dbReference type="NCBI Taxonomy" id="3818"/>
    <lineage>
        <taxon>Eukaryota</taxon>
        <taxon>Viridiplantae</taxon>
        <taxon>Streptophyta</taxon>
        <taxon>Embryophyta</taxon>
        <taxon>Tracheophyta</taxon>
        <taxon>Spermatophyta</taxon>
        <taxon>Magnoliopsida</taxon>
        <taxon>eudicotyledons</taxon>
        <taxon>Gunneridae</taxon>
        <taxon>Pentapetalae</taxon>
        <taxon>rosids</taxon>
        <taxon>fabids</taxon>
        <taxon>Fabales</taxon>
        <taxon>Fabaceae</taxon>
        <taxon>Papilionoideae</taxon>
        <taxon>50 kb inversion clade</taxon>
        <taxon>dalbergioids sensu lato</taxon>
        <taxon>Dalbergieae</taxon>
        <taxon>Pterocarpus clade</taxon>
        <taxon>Arachis</taxon>
    </lineage>
</organism>
<proteinExistence type="predicted"/>
<dbReference type="STRING" id="3818.A0A445E9W0"/>
<protein>
    <submittedName>
        <fullName evidence="3">Uncharacterized protein</fullName>
    </submittedName>
</protein>
<dbReference type="SUPFAM" id="SSF53098">
    <property type="entry name" value="Ribonuclease H-like"/>
    <property type="match status" value="1"/>
</dbReference>
<gene>
    <name evidence="3" type="ORF">Ahy_A02g006304</name>
</gene>
<dbReference type="Proteomes" id="UP000289738">
    <property type="component" value="Chromosome A02"/>
</dbReference>
<dbReference type="Pfam" id="PF13966">
    <property type="entry name" value="zf-RVT"/>
    <property type="match status" value="1"/>
</dbReference>
<dbReference type="PANTHER" id="PTHR47723:SF24">
    <property type="entry name" value="RNASE H TYPE-1 DOMAIN-CONTAINING PROTEIN"/>
    <property type="match status" value="1"/>
</dbReference>
<dbReference type="InterPro" id="IPR044730">
    <property type="entry name" value="RNase_H-like_dom_plant"/>
</dbReference>
<dbReference type="Gene3D" id="3.30.420.10">
    <property type="entry name" value="Ribonuclease H-like superfamily/Ribonuclease H"/>
    <property type="match status" value="1"/>
</dbReference>
<sequence>MFFWKAVHRILPVNVNLYQRRCAVKPSCSICQAENETVEHALLLCPWTRAVWFGSSLQIAPTANNVSSFEKWMMDTVWKIKRGTGKEHDRILCNLESARNQHIYQQIRINPKQVIINAEQLATEYHNTTRSRSTDNISRADRSGEKKMITWRPSPQNKLKANTDAAFHKESGTAAAAVVVRDWQGKIITGTTSRFITTSAIAAEAQAYREALILIRNLQMDNCIIETDCLPLVQAIKARMPIAEADAIIRDILQLLDEAPDVGATWTPREGNNVAHQLAAMAAGNEIKRQWIFDPPNQIRNTIRTEAGFAILQHNQQIHK</sequence>
<dbReference type="InterPro" id="IPR036397">
    <property type="entry name" value="RNaseH_sf"/>
</dbReference>
<keyword evidence="4" id="KW-1185">Reference proteome</keyword>
<evidence type="ECO:0000313" key="3">
    <source>
        <dbReference type="EMBL" id="RYR72099.1"/>
    </source>
</evidence>
<dbReference type="InterPro" id="IPR026960">
    <property type="entry name" value="RVT-Znf"/>
</dbReference>
<dbReference type="EMBL" id="SDMP01000002">
    <property type="protein sequence ID" value="RYR72099.1"/>
    <property type="molecule type" value="Genomic_DNA"/>
</dbReference>